<evidence type="ECO:0000313" key="2">
    <source>
        <dbReference type="EMBL" id="MEE6308073.1"/>
    </source>
</evidence>
<comment type="caution">
    <text evidence="2">The sequence shown here is derived from an EMBL/GenBank/DDBJ whole genome shotgun (WGS) entry which is preliminary data.</text>
</comment>
<dbReference type="RefSeq" id="WP_331208343.1">
    <property type="nucleotide sequence ID" value="NZ_JAZGQL010000008.1"/>
</dbReference>
<evidence type="ECO:0000313" key="3">
    <source>
        <dbReference type="EMBL" id="MEE6310516.1"/>
    </source>
</evidence>
<proteinExistence type="predicted"/>
<accession>A0ABU7SDQ3</accession>
<protein>
    <submittedName>
        <fullName evidence="2">Uncharacterized protein</fullName>
    </submittedName>
</protein>
<evidence type="ECO:0000313" key="4">
    <source>
        <dbReference type="Proteomes" id="UP001339911"/>
    </source>
</evidence>
<keyword evidence="1" id="KW-1133">Transmembrane helix</keyword>
<feature type="transmembrane region" description="Helical" evidence="1">
    <location>
        <begin position="20"/>
        <end position="39"/>
    </location>
</feature>
<feature type="transmembrane region" description="Helical" evidence="1">
    <location>
        <begin position="180"/>
        <end position="199"/>
    </location>
</feature>
<gene>
    <name evidence="2" type="ORF">V1634_14685</name>
    <name evidence="3" type="ORF">V1634_27120</name>
</gene>
<reference evidence="2 4" key="1">
    <citation type="submission" date="2024-01" db="EMBL/GenBank/DDBJ databases">
        <title>Genome insights into Plantactinospora veratri sp. nov.</title>
        <authorList>
            <person name="Wang L."/>
        </authorList>
    </citation>
    <scope>NUCLEOTIDE SEQUENCE [LARGE SCALE GENOMIC DNA]</scope>
    <source>
        <strain evidence="2 4">NEAU-FHS4</strain>
    </source>
</reference>
<dbReference type="EMBL" id="JAZGQL010000027">
    <property type="protein sequence ID" value="MEE6310516.1"/>
    <property type="molecule type" value="Genomic_DNA"/>
</dbReference>
<dbReference type="Proteomes" id="UP001339911">
    <property type="component" value="Unassembled WGS sequence"/>
</dbReference>
<sequence length="258" mass="27455">MRQNASVVSAGPTLRWWGLLRLALVLLWLLAAGTAWWLAPREQSYDRARADVLAGRVSAYQWGDGWDVDPLPWFDAPSLHASGTLGPLFVWRTPDGRVHWTDTGTFDQVIVSGAVEPAGYSGPGAVGIAQHLRAAGLEHRAGDVHPLGAVAVAGLGLVLAAVFLGVVVAGPAPVHGTRWFWFWLVAIAPYGLGVLFWLARDRPWSRSTAPVGMLGGGEPRDRGALGFGLGIFAAILVGAVLLFLHDALGDQWVPRPGG</sequence>
<feature type="transmembrane region" description="Helical" evidence="1">
    <location>
        <begin position="147"/>
        <end position="168"/>
    </location>
</feature>
<keyword evidence="1" id="KW-0472">Membrane</keyword>
<feature type="transmembrane region" description="Helical" evidence="1">
    <location>
        <begin position="223"/>
        <end position="244"/>
    </location>
</feature>
<keyword evidence="4" id="KW-1185">Reference proteome</keyword>
<dbReference type="EMBL" id="JAZGQL010000008">
    <property type="protein sequence ID" value="MEE6308073.1"/>
    <property type="molecule type" value="Genomic_DNA"/>
</dbReference>
<organism evidence="2 4">
    <name type="scientific">Plantactinospora veratri</name>
    <dbReference type="NCBI Taxonomy" id="1436122"/>
    <lineage>
        <taxon>Bacteria</taxon>
        <taxon>Bacillati</taxon>
        <taxon>Actinomycetota</taxon>
        <taxon>Actinomycetes</taxon>
        <taxon>Micromonosporales</taxon>
        <taxon>Micromonosporaceae</taxon>
        <taxon>Plantactinospora</taxon>
    </lineage>
</organism>
<evidence type="ECO:0000256" key="1">
    <source>
        <dbReference type="SAM" id="Phobius"/>
    </source>
</evidence>
<keyword evidence="1" id="KW-0812">Transmembrane</keyword>
<name>A0ABU7SDQ3_9ACTN</name>